<sequence>MTTPVTPTSPDTSPSIVPLPVAAMRELVGGGATRPLDWRLEQLQRLDHLLESAAQRMVEALASDLGRPEVEASFELAALRQELRHTRRHLAGWMRPRRRSLPLWAWPGQGAVRAEPLGCVLIIGAWNYPFDLCLHPLLHALAAGNTAVLKPSEQSPASAALLAKLLASHFPPEVVQVVCGDGAVASRLLEEERFDHILYTGGERVGRLVMAAAARHLTPVTLELGGRNPAIVLDGADPAITARRLLWGRCLNAGQTCLAPNHVLVMPGVRDALVAAFAEQGRALYGQDPLASPDLGRIVNADRFERLAGHLAQARDRGQVLLGGRCDGAMRKIEPTLVAVEEPQIDPLMQEELFAPILPLLSVGNLEEALALVRRSPKPLALYLFGGGRGERERVLAGTSSGSVVVNDVVVQGGMANLPFGGIGPSGMGGYHGEAGFLTFSHQRAVLSRPLWPDPPVRFPPYAGKLGLIRRLMG</sequence>
<dbReference type="PANTHER" id="PTHR43570:SF16">
    <property type="entry name" value="ALDEHYDE DEHYDROGENASE TYPE III, ISOFORM Q"/>
    <property type="match status" value="1"/>
</dbReference>
<comment type="similarity">
    <text evidence="1 4">Belongs to the aldehyde dehydrogenase family.</text>
</comment>
<feature type="domain" description="Aldehyde dehydrogenase" evidence="5">
    <location>
        <begin position="32"/>
        <end position="445"/>
    </location>
</feature>
<reference evidence="6 7" key="1">
    <citation type="submission" date="2023-12" db="EMBL/GenBank/DDBJ databases">
        <title>Baltic Sea Cyanobacteria.</title>
        <authorList>
            <person name="Delbaje E."/>
            <person name="Fewer D.P."/>
            <person name="Shishido T.K."/>
        </authorList>
    </citation>
    <scope>NUCLEOTIDE SEQUENCE [LARGE SCALE GENOMIC DNA]</scope>
    <source>
        <strain evidence="6 7">UHCC 0281</strain>
    </source>
</reference>
<protein>
    <recommendedName>
        <fullName evidence="4">Aldehyde dehydrogenase</fullName>
    </recommendedName>
</protein>
<dbReference type="InterPro" id="IPR016163">
    <property type="entry name" value="Ald_DH_C"/>
</dbReference>
<dbReference type="CDD" id="cd07087">
    <property type="entry name" value="ALDH_F3-13-14_CALDH-like"/>
    <property type="match status" value="1"/>
</dbReference>
<comment type="caution">
    <text evidence="6">The sequence shown here is derived from an EMBL/GenBank/DDBJ whole genome shotgun (WGS) entry which is preliminary data.</text>
</comment>
<dbReference type="SUPFAM" id="SSF53720">
    <property type="entry name" value="ALDH-like"/>
    <property type="match status" value="1"/>
</dbReference>
<dbReference type="Gene3D" id="3.40.309.10">
    <property type="entry name" value="Aldehyde Dehydrogenase, Chain A, domain 2"/>
    <property type="match status" value="1"/>
</dbReference>
<evidence type="ECO:0000256" key="2">
    <source>
        <dbReference type="ARBA" id="ARBA00022857"/>
    </source>
</evidence>
<dbReference type="InterPro" id="IPR016162">
    <property type="entry name" value="Ald_DH_N"/>
</dbReference>
<dbReference type="EMBL" id="JAYGHY010000030">
    <property type="protein sequence ID" value="MEA5442885.1"/>
    <property type="molecule type" value="Genomic_DNA"/>
</dbReference>
<dbReference type="PIRSF" id="PIRSF036492">
    <property type="entry name" value="ALDH"/>
    <property type="match status" value="1"/>
</dbReference>
<evidence type="ECO:0000256" key="4">
    <source>
        <dbReference type="PIRNR" id="PIRNR036492"/>
    </source>
</evidence>
<dbReference type="InterPro" id="IPR012394">
    <property type="entry name" value="Aldehyde_DH_NAD(P)"/>
</dbReference>
<evidence type="ECO:0000256" key="3">
    <source>
        <dbReference type="ARBA" id="ARBA00023002"/>
    </source>
</evidence>
<keyword evidence="2" id="KW-0521">NADP</keyword>
<dbReference type="InterPro" id="IPR016161">
    <property type="entry name" value="Ald_DH/histidinol_DH"/>
</dbReference>
<gene>
    <name evidence="6" type="ORF">VB739_10005</name>
</gene>
<dbReference type="Pfam" id="PF00171">
    <property type="entry name" value="Aldedh"/>
    <property type="match status" value="1"/>
</dbReference>
<proteinExistence type="inferred from homology"/>
<evidence type="ECO:0000313" key="6">
    <source>
        <dbReference type="EMBL" id="MEA5442885.1"/>
    </source>
</evidence>
<accession>A0ABU5SWH9</accession>
<dbReference type="RefSeq" id="WP_323356921.1">
    <property type="nucleotide sequence ID" value="NZ_JAYGHY010000030.1"/>
</dbReference>
<evidence type="ECO:0000256" key="1">
    <source>
        <dbReference type="ARBA" id="ARBA00009986"/>
    </source>
</evidence>
<dbReference type="Gene3D" id="3.40.605.10">
    <property type="entry name" value="Aldehyde Dehydrogenase, Chain A, domain 1"/>
    <property type="match status" value="1"/>
</dbReference>
<dbReference type="InterPro" id="IPR015590">
    <property type="entry name" value="Aldehyde_DH_dom"/>
</dbReference>
<organism evidence="6 7">
    <name type="scientific">Cyanobium gracile UHCC 0281</name>
    <dbReference type="NCBI Taxonomy" id="3110309"/>
    <lineage>
        <taxon>Bacteria</taxon>
        <taxon>Bacillati</taxon>
        <taxon>Cyanobacteriota</taxon>
        <taxon>Cyanophyceae</taxon>
        <taxon>Synechococcales</taxon>
        <taxon>Prochlorococcaceae</taxon>
        <taxon>Cyanobium</taxon>
    </lineage>
</organism>
<keyword evidence="7" id="KW-1185">Reference proteome</keyword>
<dbReference type="Proteomes" id="UP001302329">
    <property type="component" value="Unassembled WGS sequence"/>
</dbReference>
<evidence type="ECO:0000313" key="7">
    <source>
        <dbReference type="Proteomes" id="UP001302329"/>
    </source>
</evidence>
<keyword evidence="3 4" id="KW-0560">Oxidoreductase</keyword>
<evidence type="ECO:0000259" key="5">
    <source>
        <dbReference type="Pfam" id="PF00171"/>
    </source>
</evidence>
<name>A0ABU5SWH9_9CYAN</name>
<dbReference type="PANTHER" id="PTHR43570">
    <property type="entry name" value="ALDEHYDE DEHYDROGENASE"/>
    <property type="match status" value="1"/>
</dbReference>